<dbReference type="EMBL" id="GG738857">
    <property type="protein sequence ID" value="EFC46839.1"/>
    <property type="molecule type" value="Genomic_DNA"/>
</dbReference>
<evidence type="ECO:0000259" key="5">
    <source>
        <dbReference type="Pfam" id="PF17135"/>
    </source>
</evidence>
<dbReference type="InParanoid" id="D2V8Q0"/>
<organism evidence="7">
    <name type="scientific">Naegleria gruberi</name>
    <name type="common">Amoeba</name>
    <dbReference type="NCBI Taxonomy" id="5762"/>
    <lineage>
        <taxon>Eukaryota</taxon>
        <taxon>Discoba</taxon>
        <taxon>Heterolobosea</taxon>
        <taxon>Tetramitia</taxon>
        <taxon>Eutetramitia</taxon>
        <taxon>Vahlkampfiidae</taxon>
        <taxon>Naegleria</taxon>
    </lineage>
</organism>
<dbReference type="Gene3D" id="3.100.10.10">
    <property type="match status" value="1"/>
</dbReference>
<protein>
    <submittedName>
        <fullName evidence="6">Predicted protein</fullName>
    </submittedName>
</protein>
<evidence type="ECO:0000313" key="7">
    <source>
        <dbReference type="Proteomes" id="UP000006671"/>
    </source>
</evidence>
<dbReference type="GeneID" id="8848858"/>
<keyword evidence="7" id="KW-1185">Reference proteome</keyword>
<proteinExistence type="inferred from homology"/>
<feature type="compositionally biased region" description="Basic and acidic residues" evidence="4">
    <location>
        <begin position="171"/>
        <end position="182"/>
    </location>
</feature>
<evidence type="ECO:0000256" key="4">
    <source>
        <dbReference type="SAM" id="MobiDB-lite"/>
    </source>
</evidence>
<gene>
    <name evidence="6" type="ORF">NAEGRDRAFT_38480</name>
</gene>
<dbReference type="KEGG" id="ngr:NAEGRDRAFT_38480"/>
<reference evidence="6 7" key="1">
    <citation type="journal article" date="2010" name="Cell">
        <title>The genome of Naegleria gruberi illuminates early eukaryotic versatility.</title>
        <authorList>
            <person name="Fritz-Laylin L.K."/>
            <person name="Prochnik S.E."/>
            <person name="Ginger M.L."/>
            <person name="Dacks J.B."/>
            <person name="Carpenter M.L."/>
            <person name="Field M.C."/>
            <person name="Kuo A."/>
            <person name="Paredez A."/>
            <person name="Chapman J."/>
            <person name="Pham J."/>
            <person name="Shu S."/>
            <person name="Neupane R."/>
            <person name="Cipriano M."/>
            <person name="Mancuso J."/>
            <person name="Tu H."/>
            <person name="Salamov A."/>
            <person name="Lindquist E."/>
            <person name="Shapiro H."/>
            <person name="Lucas S."/>
            <person name="Grigoriev I.V."/>
            <person name="Cande W.Z."/>
            <person name="Fulton C."/>
            <person name="Rokhsar D.S."/>
            <person name="Dawson S.C."/>
        </authorList>
    </citation>
    <scope>NUCLEOTIDE SEQUENCE [LARGE SCALE GENOMIC DNA]</scope>
    <source>
        <strain evidence="6 7">NEG-M</strain>
    </source>
</reference>
<dbReference type="AlphaFoldDB" id="D2V8Q0"/>
<evidence type="ECO:0000313" key="6">
    <source>
        <dbReference type="EMBL" id="EFC46839.1"/>
    </source>
</evidence>
<dbReference type="STRING" id="5762.D2V8Q0"/>
<dbReference type="GO" id="GO:0006412">
    <property type="term" value="P:translation"/>
    <property type="evidence" value="ECO:0007669"/>
    <property type="project" value="InterPro"/>
</dbReference>
<dbReference type="Proteomes" id="UP000006671">
    <property type="component" value="Unassembled WGS sequence"/>
</dbReference>
<feature type="domain" description="Large ribosomal subunit protein uL15/eL18" evidence="5">
    <location>
        <begin position="10"/>
        <end position="192"/>
    </location>
</feature>
<feature type="compositionally biased region" description="Basic residues" evidence="4">
    <location>
        <begin position="183"/>
        <end position="194"/>
    </location>
</feature>
<dbReference type="PANTHER" id="PTHR10934:SF2">
    <property type="entry name" value="LARGE RIBOSOMAL SUBUNIT PROTEIN EL18"/>
    <property type="match status" value="1"/>
</dbReference>
<dbReference type="Pfam" id="PF17135">
    <property type="entry name" value="Ribosomal_L18"/>
    <property type="match status" value="1"/>
</dbReference>
<dbReference type="FunCoup" id="D2V8Q0">
    <property type="interactions" value="443"/>
</dbReference>
<accession>D2V8Q0</accession>
<name>D2V8Q0_NAEGR</name>
<dbReference type="OrthoDB" id="6353017at2759"/>
<dbReference type="GO" id="GO:0003735">
    <property type="term" value="F:structural constituent of ribosome"/>
    <property type="evidence" value="ECO:0007669"/>
    <property type="project" value="InterPro"/>
</dbReference>
<dbReference type="InterPro" id="IPR000039">
    <property type="entry name" value="Ribosomal_eL18"/>
</dbReference>
<evidence type="ECO:0000256" key="1">
    <source>
        <dbReference type="ARBA" id="ARBA00006815"/>
    </source>
</evidence>
<comment type="similarity">
    <text evidence="1">Belongs to the eukaryotic ribosomal protein eL18 family.</text>
</comment>
<dbReference type="RefSeq" id="XP_002679583.1">
    <property type="nucleotide sequence ID" value="XM_002679537.1"/>
</dbReference>
<evidence type="ECO:0000256" key="3">
    <source>
        <dbReference type="ARBA" id="ARBA00023274"/>
    </source>
</evidence>
<sequence>MGIDKKYLAKTHEKKSVRKNLVSPNVYLSILVKLYKLLARRTGAEFNKKVLARMLHTRREQRPVTLARLTKLVGEKKEVAVVVGTITNDARLLDAPKGLKVCALHVTETARKRIVENGGQVLTFDQLAQISPDGKGCVLLRGNKNTEAKKHFGLAPGQAGSHAKPYKHGSTKREGRYGELGRGRRASRQYKKRA</sequence>
<feature type="region of interest" description="Disordered" evidence="4">
    <location>
        <begin position="151"/>
        <end position="194"/>
    </location>
</feature>
<keyword evidence="2" id="KW-0689">Ribosomal protein</keyword>
<evidence type="ECO:0000256" key="2">
    <source>
        <dbReference type="ARBA" id="ARBA00022980"/>
    </source>
</evidence>
<dbReference type="InterPro" id="IPR036227">
    <property type="entry name" value="Ribosomal_uL15/eL18_sf"/>
</dbReference>
<dbReference type="PANTHER" id="PTHR10934">
    <property type="entry name" value="60S RIBOSOMAL PROTEIN L18"/>
    <property type="match status" value="1"/>
</dbReference>
<dbReference type="OMA" id="IDICHKN"/>
<dbReference type="VEuPathDB" id="AmoebaDB:NAEGRDRAFT_38480"/>
<keyword evidence="3" id="KW-0687">Ribonucleoprotein</keyword>
<dbReference type="GO" id="GO:0003723">
    <property type="term" value="F:RNA binding"/>
    <property type="evidence" value="ECO:0007669"/>
    <property type="project" value="TreeGrafter"/>
</dbReference>
<dbReference type="eggNOG" id="KOG1714">
    <property type="taxonomic scope" value="Eukaryota"/>
</dbReference>
<dbReference type="SUPFAM" id="SSF52080">
    <property type="entry name" value="Ribosomal proteins L15p and L18e"/>
    <property type="match status" value="1"/>
</dbReference>
<dbReference type="InterPro" id="IPR021131">
    <property type="entry name" value="Ribosomal_uL15/eL18"/>
</dbReference>
<dbReference type="GO" id="GO:0022625">
    <property type="term" value="C:cytosolic large ribosomal subunit"/>
    <property type="evidence" value="ECO:0007669"/>
    <property type="project" value="TreeGrafter"/>
</dbReference>